<evidence type="ECO:0000256" key="2">
    <source>
        <dbReference type="SAM" id="MobiDB-lite"/>
    </source>
</evidence>
<reference evidence="3 4" key="1">
    <citation type="journal article" date="2018" name="Evol. Lett.">
        <title>Horizontal gene cluster transfer increased hallucinogenic mushroom diversity.</title>
        <authorList>
            <person name="Reynolds H.T."/>
            <person name="Vijayakumar V."/>
            <person name="Gluck-Thaler E."/>
            <person name="Korotkin H.B."/>
            <person name="Matheny P.B."/>
            <person name="Slot J.C."/>
        </authorList>
    </citation>
    <scope>NUCLEOTIDE SEQUENCE [LARGE SCALE GENOMIC DNA]</scope>
    <source>
        <strain evidence="3 4">2631</strain>
    </source>
</reference>
<dbReference type="InParanoid" id="A0A409VSQ0"/>
<dbReference type="EMBL" id="NHYD01003937">
    <property type="protein sequence ID" value="PPQ69320.1"/>
    <property type="molecule type" value="Genomic_DNA"/>
</dbReference>
<evidence type="ECO:0000313" key="3">
    <source>
        <dbReference type="EMBL" id="PPQ69320.1"/>
    </source>
</evidence>
<proteinExistence type="predicted"/>
<sequence>MSLRRGGPHFTNAPPSLEAANQAQIDDLVQRNRTLEHTIKKLNEQVAQEQARARDAVNEIQSKWEANQQLWKEGCEAVLSSYRIVQKKLEIEVETERAAIIKEMAITREEKLQRIQRDVKIKRFQMREQELESRIEELEEEKASLTEEAHRELQEEREKSTLYASKLKETRESSKLQLNEVRNALKLAKQDRDNKEAELSELAGNHAVLETKIDSLETKLQRTRLQLEGSQTKVADAERLNDELKRANASLTSQLERWQSLETKGGEAAEQQRKQIVALELQLRELEEARQQEAEKAEKDLEKAQKRVEKVKNALAGWEAQANNQEQENNEIKKQLAKLQKVNDKLKTDLEEERARVRPPTPQTTYVVQQKSQKPKSPPLELHNEIDEIEADEAPEEPVAPRKKSLSKATTTKPGHSGLAEEPDKATKTLKQIAKKSTGGKPPRPRKASIPVEQEVVEISDHNVQEESAPTKKRKAKAKAVEPEDIEEEDAPAPRNRKGKRRATEDDDSDVQEIVEKPKSGKKASRAPSEVRDTAAVKAKGKRAGSKQPAARTEPERDEEEEDDTIPKKKKRKIIAPITSGGPFAFSTLGLAQCQTKTLR</sequence>
<dbReference type="OrthoDB" id="2681654at2759"/>
<dbReference type="STRING" id="93625.A0A409VSQ0"/>
<dbReference type="Proteomes" id="UP000283269">
    <property type="component" value="Unassembled WGS sequence"/>
</dbReference>
<gene>
    <name evidence="3" type="ORF">CVT25_005921</name>
</gene>
<dbReference type="AlphaFoldDB" id="A0A409VSQ0"/>
<name>A0A409VSQ0_PSICY</name>
<feature type="region of interest" description="Disordered" evidence="2">
    <location>
        <begin position="347"/>
        <end position="575"/>
    </location>
</feature>
<keyword evidence="4" id="KW-1185">Reference proteome</keyword>
<protein>
    <submittedName>
        <fullName evidence="3">Uncharacterized protein</fullName>
    </submittedName>
</protein>
<feature type="compositionally biased region" description="Basic and acidic residues" evidence="2">
    <location>
        <begin position="347"/>
        <end position="356"/>
    </location>
</feature>
<comment type="caution">
    <text evidence="3">The sequence shown here is derived from an EMBL/GenBank/DDBJ whole genome shotgun (WGS) entry which is preliminary data.</text>
</comment>
<organism evidence="3 4">
    <name type="scientific">Psilocybe cyanescens</name>
    <dbReference type="NCBI Taxonomy" id="93625"/>
    <lineage>
        <taxon>Eukaryota</taxon>
        <taxon>Fungi</taxon>
        <taxon>Dikarya</taxon>
        <taxon>Basidiomycota</taxon>
        <taxon>Agaricomycotina</taxon>
        <taxon>Agaricomycetes</taxon>
        <taxon>Agaricomycetidae</taxon>
        <taxon>Agaricales</taxon>
        <taxon>Agaricineae</taxon>
        <taxon>Strophariaceae</taxon>
        <taxon>Psilocybe</taxon>
    </lineage>
</organism>
<evidence type="ECO:0000313" key="4">
    <source>
        <dbReference type="Proteomes" id="UP000283269"/>
    </source>
</evidence>
<evidence type="ECO:0000256" key="1">
    <source>
        <dbReference type="SAM" id="Coils"/>
    </source>
</evidence>
<keyword evidence="1" id="KW-0175">Coiled coil</keyword>
<accession>A0A409VSQ0</accession>
<feature type="compositionally biased region" description="Acidic residues" evidence="2">
    <location>
        <begin position="387"/>
        <end position="396"/>
    </location>
</feature>
<feature type="coiled-coil region" evidence="1">
    <location>
        <begin position="25"/>
        <end position="63"/>
    </location>
</feature>
<feature type="compositionally biased region" description="Polar residues" evidence="2">
    <location>
        <begin position="363"/>
        <end position="372"/>
    </location>
</feature>